<dbReference type="Proteomes" id="UP000590564">
    <property type="component" value="Unassembled WGS sequence"/>
</dbReference>
<name>A0A7J9S7E8_METMI</name>
<sequence length="424" mass="50394">MDNQFKEINVEYLLVISHNSGFCKKESEFLDIMTASSDLNVDKSENKIYYKNKNYQFKYYFEYGSFIDDKLQKGQSYANFKLSCSFEDSNMDTEQIDKFSDLIGALDRFLNEQCKISGGKICDDLSKYYSSKAYCKIHELENLLRKIITIFMTKHLGKEWPNSYLPKKLRESIENTKKNQNENPELDILCLYYSDFKDLSHFLFENSPLKDINLIKNDISKINSFDELDLNLLKEEYCDNNNWNRFFEESISVDSNKLKEKWDILYHMRCKVAHNREFSKKDYSITLSSIKFLKGIFENTLDKIGTIDLPEYKKELMVETVEQNRSENKITGYKEYYKKSILELGVFFKIYSWESYEKIDFSTVNLTLAKELLNDKIITPENYEIMLKIPEYFEKAYDPKDVEKISYDVSKFIVKLDLIKELFE</sequence>
<organism evidence="1 2">
    <name type="scientific">Methanococcus maripaludis</name>
    <name type="common">Methanococcus deltae</name>
    <dbReference type="NCBI Taxonomy" id="39152"/>
    <lineage>
        <taxon>Archaea</taxon>
        <taxon>Methanobacteriati</taxon>
        <taxon>Methanobacteriota</taxon>
        <taxon>Methanomada group</taxon>
        <taxon>Methanococci</taxon>
        <taxon>Methanococcales</taxon>
        <taxon>Methanococcaceae</taxon>
        <taxon>Methanococcus</taxon>
    </lineage>
</organism>
<proteinExistence type="predicted"/>
<protein>
    <recommendedName>
        <fullName evidence="3">Apea-like HEPN domain-containing protein</fullName>
    </recommendedName>
</protein>
<evidence type="ECO:0000313" key="2">
    <source>
        <dbReference type="Proteomes" id="UP000590564"/>
    </source>
</evidence>
<comment type="caution">
    <text evidence="1">The sequence shown here is derived from an EMBL/GenBank/DDBJ whole genome shotgun (WGS) entry which is preliminary data.</text>
</comment>
<dbReference type="AlphaFoldDB" id="A0A7J9S7E8"/>
<dbReference type="EMBL" id="JACHED010000001">
    <property type="protein sequence ID" value="MBB6496007.1"/>
    <property type="molecule type" value="Genomic_DNA"/>
</dbReference>
<evidence type="ECO:0008006" key="3">
    <source>
        <dbReference type="Google" id="ProtNLM"/>
    </source>
</evidence>
<gene>
    <name evidence="1" type="ORF">HNP96_000028</name>
</gene>
<reference evidence="1 2" key="1">
    <citation type="submission" date="2020-08" db="EMBL/GenBank/DDBJ databases">
        <title>Genomic Encyclopedia of Type Strains, Phase IV (KMG-V): Genome sequencing to study the core and pangenomes of soil and plant-associated prokaryotes.</title>
        <authorList>
            <person name="Whitman W."/>
        </authorList>
    </citation>
    <scope>NUCLEOTIDE SEQUENCE [LARGE SCALE GENOMIC DNA]</scope>
    <source>
        <strain evidence="1 2">D1</strain>
    </source>
</reference>
<accession>A0A7J9S7E8</accession>
<dbReference type="RefSeq" id="WP_184231934.1">
    <property type="nucleotide sequence ID" value="NZ_JACHED010000001.1"/>
</dbReference>
<evidence type="ECO:0000313" key="1">
    <source>
        <dbReference type="EMBL" id="MBB6496007.1"/>
    </source>
</evidence>